<dbReference type="GO" id="GO:0031982">
    <property type="term" value="C:vesicle"/>
    <property type="evidence" value="ECO:0007669"/>
    <property type="project" value="TreeGrafter"/>
</dbReference>
<dbReference type="PROSITE" id="PS50076">
    <property type="entry name" value="DNAJ_2"/>
    <property type="match status" value="1"/>
</dbReference>
<dbReference type="GO" id="GO:0030276">
    <property type="term" value="F:clathrin binding"/>
    <property type="evidence" value="ECO:0007669"/>
    <property type="project" value="TreeGrafter"/>
</dbReference>
<dbReference type="InterPro" id="IPR036869">
    <property type="entry name" value="J_dom_sf"/>
</dbReference>
<evidence type="ECO:0000256" key="1">
    <source>
        <dbReference type="SAM" id="MobiDB-lite"/>
    </source>
</evidence>
<gene>
    <name evidence="3" type="primary">SWA2</name>
    <name evidence="3" type="ORF">MCAP1_002582</name>
</gene>
<dbReference type="InterPro" id="IPR009060">
    <property type="entry name" value="UBA-like_sf"/>
</dbReference>
<dbReference type="SMART" id="SM00028">
    <property type="entry name" value="TPR"/>
    <property type="match status" value="3"/>
</dbReference>
<evidence type="ECO:0000313" key="4">
    <source>
        <dbReference type="Proteomes" id="UP001220961"/>
    </source>
</evidence>
<dbReference type="InterPro" id="IPR019734">
    <property type="entry name" value="TPR_rpt"/>
</dbReference>
<dbReference type="Gene3D" id="1.10.8.10">
    <property type="entry name" value="DNA helicase RuvA subunit, C-terminal domain"/>
    <property type="match status" value="1"/>
</dbReference>
<feature type="domain" description="J" evidence="2">
    <location>
        <begin position="677"/>
        <end position="735"/>
    </location>
</feature>
<feature type="compositionally biased region" description="Pro residues" evidence="1">
    <location>
        <begin position="367"/>
        <end position="382"/>
    </location>
</feature>
<feature type="compositionally biased region" description="Polar residues" evidence="1">
    <location>
        <begin position="17"/>
        <end position="27"/>
    </location>
</feature>
<feature type="region of interest" description="Disordered" evidence="1">
    <location>
        <begin position="1"/>
        <end position="279"/>
    </location>
</feature>
<dbReference type="PANTHER" id="PTHR23172">
    <property type="entry name" value="AUXILIN/CYCLIN G-ASSOCIATED KINASE-RELATED"/>
    <property type="match status" value="1"/>
</dbReference>
<dbReference type="SUPFAM" id="SSF48452">
    <property type="entry name" value="TPR-like"/>
    <property type="match status" value="1"/>
</dbReference>
<feature type="compositionally biased region" description="Low complexity" evidence="1">
    <location>
        <begin position="409"/>
        <end position="421"/>
    </location>
</feature>
<evidence type="ECO:0000313" key="3">
    <source>
        <dbReference type="EMBL" id="WFD20338.1"/>
    </source>
</evidence>
<feature type="compositionally biased region" description="Basic and acidic residues" evidence="1">
    <location>
        <begin position="311"/>
        <end position="320"/>
    </location>
</feature>
<keyword evidence="4" id="KW-1185">Reference proteome</keyword>
<proteinExistence type="predicted"/>
<dbReference type="CDD" id="cd06257">
    <property type="entry name" value="DnaJ"/>
    <property type="match status" value="1"/>
</dbReference>
<organism evidence="3 4">
    <name type="scientific">Malassezia caprae</name>
    <dbReference type="NCBI Taxonomy" id="1381934"/>
    <lineage>
        <taxon>Eukaryota</taxon>
        <taxon>Fungi</taxon>
        <taxon>Dikarya</taxon>
        <taxon>Basidiomycota</taxon>
        <taxon>Ustilaginomycotina</taxon>
        <taxon>Malasseziomycetes</taxon>
        <taxon>Malasseziales</taxon>
        <taxon>Malasseziaceae</taxon>
        <taxon>Malassezia</taxon>
    </lineage>
</organism>
<dbReference type="EMBL" id="CP119912">
    <property type="protein sequence ID" value="WFD20338.1"/>
    <property type="molecule type" value="Genomic_DNA"/>
</dbReference>
<dbReference type="PANTHER" id="PTHR23172:SF19">
    <property type="entry name" value="J DOMAIN-CONTAINING PROTEIN"/>
    <property type="match status" value="1"/>
</dbReference>
<dbReference type="InterPro" id="IPR001623">
    <property type="entry name" value="DnaJ_domain"/>
</dbReference>
<dbReference type="Gene3D" id="1.10.287.110">
    <property type="entry name" value="DnaJ domain"/>
    <property type="match status" value="1"/>
</dbReference>
<dbReference type="GO" id="GO:0005737">
    <property type="term" value="C:cytoplasm"/>
    <property type="evidence" value="ECO:0007669"/>
    <property type="project" value="TreeGrafter"/>
</dbReference>
<protein>
    <submittedName>
        <fullName evidence="3">Auxilin-like clathrin-binding protein required for normal clathrin function</fullName>
    </submittedName>
</protein>
<dbReference type="GO" id="GO:0072583">
    <property type="term" value="P:clathrin-dependent endocytosis"/>
    <property type="evidence" value="ECO:0007669"/>
    <property type="project" value="TreeGrafter"/>
</dbReference>
<accession>A0AAF0E790</accession>
<dbReference type="SUPFAM" id="SSF46934">
    <property type="entry name" value="UBA-like"/>
    <property type="match status" value="1"/>
</dbReference>
<feature type="region of interest" description="Disordered" evidence="1">
    <location>
        <begin position="303"/>
        <end position="326"/>
    </location>
</feature>
<dbReference type="SUPFAM" id="SSF46565">
    <property type="entry name" value="Chaperone J-domain"/>
    <property type="match status" value="1"/>
</dbReference>
<feature type="compositionally biased region" description="Basic and acidic residues" evidence="1">
    <location>
        <begin position="247"/>
        <end position="259"/>
    </location>
</feature>
<dbReference type="GO" id="GO:0072318">
    <property type="term" value="P:clathrin coat disassembly"/>
    <property type="evidence" value="ECO:0007669"/>
    <property type="project" value="TreeGrafter"/>
</dbReference>
<dbReference type="InterPro" id="IPR011990">
    <property type="entry name" value="TPR-like_helical_dom_sf"/>
</dbReference>
<sequence length="735" mass="77950">MDDLAELDWGAQPAQRAPNTAGASSYQFDALLRSMPSQPASTAPKPTPNPAARPAPVTRSSGGAAEDAFSSLLPSFGAPSPSAQGALAKDARTAPAKPPQAPSAAPSEDLWGWDAFESKTAALPSRPNAGAPVSASMDVPTASRPGRTPARDFTDLLGMTDGEDDQLLAEAPQPAPAAPKAAASSPSIRAPPRGPSPPPHVVGRLVEMGYGPFEAREALASTPSGQDVDHALSLLKASAPAPPQQARSEDPPARTEPERAQGPNSPRPPAGPASLHLQADQLYAHASELGTTMLKNANAWWGTAKAQAQKAFDEASKEPNSRGSAVAMAAGLSRHALRRWGGPTKTPLDYDARPRWMDEAEAAQSKPAPPTKTPSQAPPQAPPTDVSLLGDVAPSQPSQAPVSRPHAQPRSTPTRAATAPAAVVRTVPSEDAGVVAHAMRLKEEGNKHFVKGAYAEAEVHYTRALEALPRTSLWRVPLLNNRANVRLKNGDGDGTIADCALCVELIVLPSMADGMYRPSQDALPSSHASLNLREAYAKSLSQRARAHEMLEKWALARQDWAQLLSYERLEGSGVKSGEMHRRAASEGTTRCDRMLKPAAPRPVRAPVPAAAPKASAEGVARMRAIHQAQDAEEAQRLQHKDSVDARIAAWTKGKETNVRALLASVDDPQFGLVWPELRWKKVGLHELLSEAQVKRAYTKAIARLHPDKLSPSHTSVEQRMLAAGMFHALNAAFHS</sequence>
<dbReference type="AlphaFoldDB" id="A0AAF0E790"/>
<dbReference type="Gene3D" id="1.25.40.10">
    <property type="entry name" value="Tetratricopeptide repeat domain"/>
    <property type="match status" value="1"/>
</dbReference>
<name>A0AAF0E790_9BASI</name>
<dbReference type="Proteomes" id="UP001220961">
    <property type="component" value="Chromosome 5"/>
</dbReference>
<feature type="region of interest" description="Disordered" evidence="1">
    <location>
        <begin position="360"/>
        <end position="421"/>
    </location>
</feature>
<feature type="compositionally biased region" description="Low complexity" evidence="1">
    <location>
        <begin position="178"/>
        <end position="191"/>
    </location>
</feature>
<reference evidence="3" key="1">
    <citation type="submission" date="2023-03" db="EMBL/GenBank/DDBJ databases">
        <title>Mating type loci evolution in Malassezia.</title>
        <authorList>
            <person name="Coelho M.A."/>
        </authorList>
    </citation>
    <scope>NUCLEOTIDE SEQUENCE</scope>
    <source>
        <strain evidence="3">CBS 10434</strain>
    </source>
</reference>
<evidence type="ECO:0000259" key="2">
    <source>
        <dbReference type="PROSITE" id="PS50076"/>
    </source>
</evidence>